<dbReference type="OMA" id="VAGHICA"/>
<keyword evidence="2" id="KW-1185">Reference proteome</keyword>
<accession>A0A1Q9CJH0</accession>
<organism evidence="1 2">
    <name type="scientific">Symbiodinium microadriaticum</name>
    <name type="common">Dinoflagellate</name>
    <name type="synonym">Zooxanthella microadriatica</name>
    <dbReference type="NCBI Taxonomy" id="2951"/>
    <lineage>
        <taxon>Eukaryota</taxon>
        <taxon>Sar</taxon>
        <taxon>Alveolata</taxon>
        <taxon>Dinophyceae</taxon>
        <taxon>Suessiales</taxon>
        <taxon>Symbiodiniaceae</taxon>
        <taxon>Symbiodinium</taxon>
    </lineage>
</organism>
<protein>
    <submittedName>
        <fullName evidence="1">Uncharacterized protein</fullName>
    </submittedName>
</protein>
<dbReference type="Proteomes" id="UP000186817">
    <property type="component" value="Unassembled WGS sequence"/>
</dbReference>
<sequence length="519" mass="57630">MGQSTGCCSKEEEARSCGGIEAIQAQPRPDDDVEKPPLREVSMESMQVVSSPTSKLDVNPNIIRGITLRKCLRHVRHVWWKSLDLSADSRAALWQLAGPVSGFDMFFSHTWQTSGLAKCCALLLQSTWLWCLAAWLLTTVVMMVLYSQNLLPMMGRYSTPEPIGQNLLPLGPWLTVFSLPSCLLGIILAVYLPERIYASPTCFLDSVSINQSDQSLMMQGIYGLGGFLKASRELRILWSPPYFSRLWCIFELAAYRTANPTGKIMLAPVFVESAVAAYFFGNYGIALLFTDREAFPALSILGQVISIFLLVRYLRRSLGVKRKLISDLRGFRVEEAECRLQYDRDFVLNAITEWFGSKDAFTEYVRGDLGRDAMSGYTTGVIPIQYQLLLVLPDISLNLDTFVSLWMGNLPTEVLVSHFLGMVLGYSLCWRMVSFSLIASLCDLAPSLSSCKMLLVDVLIFLAGNSCITGGIFAAQAAYGRGVAWATSWFLAAGLLAVLFQGTLQKWCSRCTALLKDAK</sequence>
<comment type="caution">
    <text evidence="1">The sequence shown here is derived from an EMBL/GenBank/DDBJ whole genome shotgun (WGS) entry which is preliminary data.</text>
</comment>
<evidence type="ECO:0000313" key="1">
    <source>
        <dbReference type="EMBL" id="OLP83080.1"/>
    </source>
</evidence>
<reference evidence="1 2" key="1">
    <citation type="submission" date="2016-02" db="EMBL/GenBank/DDBJ databases">
        <title>Genome analysis of coral dinoflagellate symbionts highlights evolutionary adaptations to a symbiotic lifestyle.</title>
        <authorList>
            <person name="Aranda M."/>
            <person name="Li Y."/>
            <person name="Liew Y.J."/>
            <person name="Baumgarten S."/>
            <person name="Simakov O."/>
            <person name="Wilson M."/>
            <person name="Piel J."/>
            <person name="Ashoor H."/>
            <person name="Bougouffa S."/>
            <person name="Bajic V.B."/>
            <person name="Ryu T."/>
            <person name="Ravasi T."/>
            <person name="Bayer T."/>
            <person name="Micklem G."/>
            <person name="Kim H."/>
            <person name="Bhak J."/>
            <person name="Lajeunesse T.C."/>
            <person name="Voolstra C.R."/>
        </authorList>
    </citation>
    <scope>NUCLEOTIDE SEQUENCE [LARGE SCALE GENOMIC DNA]</scope>
    <source>
        <strain evidence="1 2">CCMP2467</strain>
    </source>
</reference>
<proteinExistence type="predicted"/>
<dbReference type="OrthoDB" id="413331at2759"/>
<gene>
    <name evidence="1" type="ORF">AK812_SmicGene36202</name>
</gene>
<name>A0A1Q9CJH0_SYMMI</name>
<dbReference type="EMBL" id="LSRX01001144">
    <property type="protein sequence ID" value="OLP83080.1"/>
    <property type="molecule type" value="Genomic_DNA"/>
</dbReference>
<dbReference type="AlphaFoldDB" id="A0A1Q9CJH0"/>
<evidence type="ECO:0000313" key="2">
    <source>
        <dbReference type="Proteomes" id="UP000186817"/>
    </source>
</evidence>